<proteinExistence type="predicted"/>
<keyword evidence="3" id="KW-1185">Reference proteome</keyword>
<evidence type="ECO:0000313" key="3">
    <source>
        <dbReference type="Proteomes" id="UP000245119"/>
    </source>
</evidence>
<feature type="region of interest" description="Disordered" evidence="1">
    <location>
        <begin position="1"/>
        <end position="33"/>
    </location>
</feature>
<name>A0A2T7PSK7_POMCA</name>
<evidence type="ECO:0000313" key="2">
    <source>
        <dbReference type="EMBL" id="PVD36408.1"/>
    </source>
</evidence>
<protein>
    <submittedName>
        <fullName evidence="2">Uncharacterized protein</fullName>
    </submittedName>
</protein>
<gene>
    <name evidence="2" type="ORF">C0Q70_03391</name>
</gene>
<feature type="compositionally biased region" description="Polar residues" evidence="1">
    <location>
        <begin position="1"/>
        <end position="18"/>
    </location>
</feature>
<dbReference type="EMBL" id="PZQS01000002">
    <property type="protein sequence ID" value="PVD36408.1"/>
    <property type="molecule type" value="Genomic_DNA"/>
</dbReference>
<dbReference type="AlphaFoldDB" id="A0A2T7PSK7"/>
<evidence type="ECO:0000256" key="1">
    <source>
        <dbReference type="SAM" id="MobiDB-lite"/>
    </source>
</evidence>
<dbReference type="Proteomes" id="UP000245119">
    <property type="component" value="Linkage Group LG2"/>
</dbReference>
<reference evidence="2 3" key="1">
    <citation type="submission" date="2018-04" db="EMBL/GenBank/DDBJ databases">
        <title>The genome of golden apple snail Pomacea canaliculata provides insight into stress tolerance and invasive adaptation.</title>
        <authorList>
            <person name="Liu C."/>
            <person name="Liu B."/>
            <person name="Ren Y."/>
            <person name="Zhang Y."/>
            <person name="Wang H."/>
            <person name="Li S."/>
            <person name="Jiang F."/>
            <person name="Yin L."/>
            <person name="Zhang G."/>
            <person name="Qian W."/>
            <person name="Fan W."/>
        </authorList>
    </citation>
    <scope>NUCLEOTIDE SEQUENCE [LARGE SCALE GENOMIC DNA]</scope>
    <source>
        <strain evidence="2">SZHN2017</strain>
        <tissue evidence="2">Muscle</tissue>
    </source>
</reference>
<organism evidence="2 3">
    <name type="scientific">Pomacea canaliculata</name>
    <name type="common">Golden apple snail</name>
    <dbReference type="NCBI Taxonomy" id="400727"/>
    <lineage>
        <taxon>Eukaryota</taxon>
        <taxon>Metazoa</taxon>
        <taxon>Spiralia</taxon>
        <taxon>Lophotrochozoa</taxon>
        <taxon>Mollusca</taxon>
        <taxon>Gastropoda</taxon>
        <taxon>Caenogastropoda</taxon>
        <taxon>Architaenioglossa</taxon>
        <taxon>Ampullarioidea</taxon>
        <taxon>Ampullariidae</taxon>
        <taxon>Pomacea</taxon>
    </lineage>
</organism>
<accession>A0A2T7PSK7</accession>
<sequence length="137" mass="14715">MMSSSNALEQTTQLTSASGEIARTEQATSGTPVVQCYTVTKKTTTTTYGDEEGDEETCVVTTTEKKWRDGMNEVGEISVSASATAGEILPSLGAPAHVMADVSNVRTVKSLTNVEGSRSDVVRRYEFQQSRVRDTAL</sequence>
<comment type="caution">
    <text evidence="2">The sequence shown here is derived from an EMBL/GenBank/DDBJ whole genome shotgun (WGS) entry which is preliminary data.</text>
</comment>